<evidence type="ECO:0000256" key="1">
    <source>
        <dbReference type="SAM" id="MobiDB-lite"/>
    </source>
</evidence>
<reference evidence="2" key="1">
    <citation type="submission" date="2020-03" db="EMBL/GenBank/DDBJ databases">
        <title>Genome of Pelagibius litoralis DSM 21314T.</title>
        <authorList>
            <person name="Wang G."/>
        </authorList>
    </citation>
    <scope>NUCLEOTIDE SEQUENCE</scope>
    <source>
        <strain evidence="2">DSM 21314</strain>
    </source>
</reference>
<evidence type="ECO:0000313" key="3">
    <source>
        <dbReference type="Proteomes" id="UP000761264"/>
    </source>
</evidence>
<protein>
    <recommendedName>
        <fullName evidence="4">HEAT repeat</fullName>
    </recommendedName>
</protein>
<feature type="region of interest" description="Disordered" evidence="1">
    <location>
        <begin position="462"/>
        <end position="481"/>
    </location>
</feature>
<gene>
    <name evidence="2" type="ORF">HBA54_15085</name>
</gene>
<dbReference type="InterPro" id="IPR011989">
    <property type="entry name" value="ARM-like"/>
</dbReference>
<evidence type="ECO:0000313" key="2">
    <source>
        <dbReference type="EMBL" id="NIA69926.1"/>
    </source>
</evidence>
<dbReference type="Proteomes" id="UP000761264">
    <property type="component" value="Unassembled WGS sequence"/>
</dbReference>
<organism evidence="2 3">
    <name type="scientific">Pelagibius litoralis</name>
    <dbReference type="NCBI Taxonomy" id="374515"/>
    <lineage>
        <taxon>Bacteria</taxon>
        <taxon>Pseudomonadati</taxon>
        <taxon>Pseudomonadota</taxon>
        <taxon>Alphaproteobacteria</taxon>
        <taxon>Rhodospirillales</taxon>
        <taxon>Rhodovibrionaceae</taxon>
        <taxon>Pelagibius</taxon>
    </lineage>
</organism>
<dbReference type="GO" id="GO:0016491">
    <property type="term" value="F:oxidoreductase activity"/>
    <property type="evidence" value="ECO:0007669"/>
    <property type="project" value="TreeGrafter"/>
</dbReference>
<dbReference type="RefSeq" id="WP_167226028.1">
    <property type="nucleotide sequence ID" value="NZ_JAAQPH010000011.1"/>
</dbReference>
<dbReference type="EMBL" id="JAAQPH010000011">
    <property type="protein sequence ID" value="NIA69926.1"/>
    <property type="molecule type" value="Genomic_DNA"/>
</dbReference>
<sequence>MMSAVSLPPTGPLDPVGVVLRHLREGEDVVRCAAARALAALGDSKAAPALVEALLDEDPDVRIDVMAALVQCARAEDADAIRRSLMGDPVKEVKVFAIEALGRLADGASVPLLCALAKDRCGHDVAWEDDTGMWDEWLDVQVAAIAALGAMGAGDAIETLLEARSDELGQELDAAVFNALAEISEGGVAVLAGLLRDRSAAVRAGAFRALSKARKDVLMPLSGLFAKDANAEIRQLAIGCLDAGDPLASRLALADPDAAVRRAGVAAFAASRPEIAQAALGDPDEEVKAIALEALVSGPEPLITDDLAANTTAWMASGGLRLATACATLLPAIAGLEAEGPLCEVAVDVQRPQELRIAALRSLGGFASDTTVEVLRRAATDPVRQVRAVALASLAVLSKAPENPMRPAAADLLIAAIDGRLSEPDPEARGADPEQQGVLGALGASKIEEGGAGRIVISRDGEILPADGPSGGGQEDAPESNVVEGRFPRSTLDAIQGPEPVSSEAEGEAAPDDAEDLAAGYTKSRRRRVAVDGPDDIGDDLRLIALGVAADCPGEGIEGALVESLGSGDSVLRIAAFKALAQRGESLPLSPATEAALVTALGDVEPVVRGYAAQAVAGCSADAADKLLAFLDDPDAIVRAVALRHAAATAPERAFDGLRDDSLLVRRAALESVIASGRAADLEKAMTICLEEGRADSLTEACRQSVAAHGILLSILNAEQTARRRTQAALEAIASA</sequence>
<accession>A0A967EYS6</accession>
<name>A0A967EYS6_9PROT</name>
<dbReference type="AlphaFoldDB" id="A0A967EYS6"/>
<proteinExistence type="predicted"/>
<dbReference type="PANTHER" id="PTHR12697:SF5">
    <property type="entry name" value="DEOXYHYPUSINE HYDROXYLASE"/>
    <property type="match status" value="1"/>
</dbReference>
<dbReference type="InterPro" id="IPR004155">
    <property type="entry name" value="PBS_lyase_HEAT"/>
</dbReference>
<dbReference type="SUPFAM" id="SSF48371">
    <property type="entry name" value="ARM repeat"/>
    <property type="match status" value="2"/>
</dbReference>
<dbReference type="SMART" id="SM00567">
    <property type="entry name" value="EZ_HEAT"/>
    <property type="match status" value="5"/>
</dbReference>
<dbReference type="Gene3D" id="1.25.10.10">
    <property type="entry name" value="Leucine-rich Repeat Variant"/>
    <property type="match status" value="3"/>
</dbReference>
<dbReference type="Pfam" id="PF03130">
    <property type="entry name" value="HEAT_PBS"/>
    <property type="match status" value="2"/>
</dbReference>
<feature type="region of interest" description="Disordered" evidence="1">
    <location>
        <begin position="492"/>
        <end position="513"/>
    </location>
</feature>
<dbReference type="InterPro" id="IPR016024">
    <property type="entry name" value="ARM-type_fold"/>
</dbReference>
<keyword evidence="3" id="KW-1185">Reference proteome</keyword>
<dbReference type="PANTHER" id="PTHR12697">
    <property type="entry name" value="PBS LYASE HEAT-LIKE PROTEIN"/>
    <property type="match status" value="1"/>
</dbReference>
<evidence type="ECO:0008006" key="4">
    <source>
        <dbReference type="Google" id="ProtNLM"/>
    </source>
</evidence>
<dbReference type="Pfam" id="PF13646">
    <property type="entry name" value="HEAT_2"/>
    <property type="match status" value="1"/>
</dbReference>
<comment type="caution">
    <text evidence="2">The sequence shown here is derived from an EMBL/GenBank/DDBJ whole genome shotgun (WGS) entry which is preliminary data.</text>
</comment>